<name>A0A023D904_ACIMT</name>
<dbReference type="InterPro" id="IPR001279">
    <property type="entry name" value="Metallo-B-lactamas"/>
</dbReference>
<organism evidence="8 9">
    <name type="scientific">Acidomonas methanolica NBRC 104435</name>
    <dbReference type="NCBI Taxonomy" id="1231351"/>
    <lineage>
        <taxon>Bacteria</taxon>
        <taxon>Pseudomonadati</taxon>
        <taxon>Pseudomonadota</taxon>
        <taxon>Alphaproteobacteria</taxon>
        <taxon>Acetobacterales</taxon>
        <taxon>Acetobacteraceae</taxon>
        <taxon>Acidomonas</taxon>
    </lineage>
</organism>
<evidence type="ECO:0000313" key="8">
    <source>
        <dbReference type="EMBL" id="GAJ30175.1"/>
    </source>
</evidence>
<dbReference type="PANTHER" id="PTHR42663:SF7">
    <property type="entry name" value="COENZYME PQQ SYNTHESIS PROTEIN B"/>
    <property type="match status" value="1"/>
</dbReference>
<keyword evidence="4 6" id="KW-0813">Transport</keyword>
<feature type="domain" description="Metallo-beta-lactamase" evidence="7">
    <location>
        <begin position="49"/>
        <end position="266"/>
    </location>
</feature>
<protein>
    <recommendedName>
        <fullName evidence="3 6">Coenzyme PQQ synthesis protein B</fullName>
    </recommendedName>
    <alternativeName>
        <fullName evidence="6">Pyrroloquinoline quinone biosynthesis protein B</fullName>
    </alternativeName>
</protein>
<evidence type="ECO:0000313" key="9">
    <source>
        <dbReference type="Proteomes" id="UP000019760"/>
    </source>
</evidence>
<dbReference type="RefSeq" id="WP_042060875.1">
    <property type="nucleotide sequence ID" value="NZ_BAND01000108.1"/>
</dbReference>
<dbReference type="AlphaFoldDB" id="A0A023D904"/>
<accession>A0A023D904</accession>
<comment type="caution">
    <text evidence="8">The sequence shown here is derived from an EMBL/GenBank/DDBJ whole genome shotgun (WGS) entry which is preliminary data.</text>
</comment>
<dbReference type="Proteomes" id="UP000019760">
    <property type="component" value="Unassembled WGS sequence"/>
</dbReference>
<evidence type="ECO:0000256" key="1">
    <source>
        <dbReference type="ARBA" id="ARBA00004886"/>
    </source>
</evidence>
<evidence type="ECO:0000256" key="5">
    <source>
        <dbReference type="ARBA" id="ARBA00022905"/>
    </source>
</evidence>
<sequence length="302" mass="31940">MIEAIILGSGAGGGFPQWNSAAPGCKAAFSGAVAARTQTSLAVSGDGAHWFLLNAAPDLRAQIIATPALHPREAPRSTPIQGVLLTSGEIDAVVGLLTMRERQPFALYATDATLAQLDANPIFGALDPAIVPRRALTPGERIDLPLTTGAPSGLSATPFDVPGKAPLYVEHLPSRPGETIGLDITDGHSHLLFIPGCADITPDIRERVRKADAVFFDSTLWRDDEMIRAGLSPKTGLRMGHVSVSGPGSVLETLTEAPELRVLVHINNSNPILLPDTPERREVEKAGWLIGEDGQRFTLGVP</sequence>
<dbReference type="EMBL" id="BAND01000108">
    <property type="protein sequence ID" value="GAJ30175.1"/>
    <property type="molecule type" value="Genomic_DNA"/>
</dbReference>
<proteinExistence type="inferred from homology"/>
<evidence type="ECO:0000256" key="2">
    <source>
        <dbReference type="ARBA" id="ARBA00008481"/>
    </source>
</evidence>
<dbReference type="UniPathway" id="UPA00539"/>
<keyword evidence="9" id="KW-1185">Reference proteome</keyword>
<dbReference type="Gene3D" id="3.60.15.10">
    <property type="entry name" value="Ribonuclease Z/Hydroxyacylglutathione hydrolase-like"/>
    <property type="match status" value="1"/>
</dbReference>
<dbReference type="InterPro" id="IPR011842">
    <property type="entry name" value="PQQ_synth_PqqB"/>
</dbReference>
<dbReference type="OrthoDB" id="9778305at2"/>
<reference evidence="9" key="1">
    <citation type="journal article" date="2014" name="FEMS Microbiol. Lett.">
        <title>Draft Genomic DNA Sequence of the Facultatively Methylotrophic Bacterium Acidomonas methanolica type strain MB58.</title>
        <authorList>
            <person name="Higashiura N."/>
            <person name="Hadano H."/>
            <person name="Hirakawa H."/>
            <person name="Matsutani M."/>
            <person name="Takabe S."/>
            <person name="Matsushita K."/>
            <person name="Azuma Y."/>
        </authorList>
    </citation>
    <scope>NUCLEOTIDE SEQUENCE [LARGE SCALE GENOMIC DNA]</scope>
    <source>
        <strain evidence="9">MB58</strain>
    </source>
</reference>
<evidence type="ECO:0000256" key="3">
    <source>
        <dbReference type="ARBA" id="ARBA00015084"/>
    </source>
</evidence>
<gene>
    <name evidence="6" type="primary">pqqB</name>
    <name evidence="8" type="ORF">Amme_109_019</name>
</gene>
<dbReference type="PANTHER" id="PTHR42663">
    <property type="entry name" value="HYDROLASE C777.06C-RELATED-RELATED"/>
    <property type="match status" value="1"/>
</dbReference>
<dbReference type="InterPro" id="IPR036866">
    <property type="entry name" value="RibonucZ/Hydroxyglut_hydro"/>
</dbReference>
<dbReference type="Pfam" id="PF12706">
    <property type="entry name" value="Lactamase_B_2"/>
    <property type="match status" value="1"/>
</dbReference>
<dbReference type="GO" id="GO:0018189">
    <property type="term" value="P:pyrroloquinoline quinone biosynthetic process"/>
    <property type="evidence" value="ECO:0007669"/>
    <property type="project" value="UniProtKB-UniRule"/>
</dbReference>
<dbReference type="SUPFAM" id="SSF56281">
    <property type="entry name" value="Metallo-hydrolase/oxidoreductase"/>
    <property type="match status" value="1"/>
</dbReference>
<comment type="pathway">
    <text evidence="1 6">Cofactor biosynthesis; pyrroloquinoline quinone biosynthesis.</text>
</comment>
<comment type="function">
    <text evidence="6">May be involved in the transport of PQQ or its precursor to the periplasm.</text>
</comment>
<dbReference type="NCBIfam" id="TIGR02108">
    <property type="entry name" value="PQQ_syn_pqqB"/>
    <property type="match status" value="1"/>
</dbReference>
<dbReference type="HAMAP" id="MF_00653">
    <property type="entry name" value="PQQ_syn_PqqB"/>
    <property type="match status" value="1"/>
</dbReference>
<keyword evidence="5 6" id="KW-0884">PQQ biosynthesis</keyword>
<evidence type="ECO:0000259" key="7">
    <source>
        <dbReference type="Pfam" id="PF12706"/>
    </source>
</evidence>
<evidence type="ECO:0000256" key="4">
    <source>
        <dbReference type="ARBA" id="ARBA00022448"/>
    </source>
</evidence>
<evidence type="ECO:0000256" key="6">
    <source>
        <dbReference type="HAMAP-Rule" id="MF_00653"/>
    </source>
</evidence>
<comment type="similarity">
    <text evidence="2 6">Belongs to the PqqB family.</text>
</comment>
<reference evidence="8 9" key="2">
    <citation type="journal article" date="2014" name="FEMS Microbiol. Lett.">
        <title>Draft genomic DNA sequence of the facultatively methylotrophic bacterium Acidomonas methanolica type strain MB58.</title>
        <authorList>
            <person name="Higashiura N."/>
            <person name="Hadano H."/>
            <person name="Hirakawa H."/>
            <person name="Matsutani M."/>
            <person name="Takabe S."/>
            <person name="Matsushita K."/>
            <person name="Azuma Y."/>
        </authorList>
    </citation>
    <scope>NUCLEOTIDE SEQUENCE [LARGE SCALE GENOMIC DNA]</scope>
    <source>
        <strain evidence="8 9">MB58</strain>
    </source>
</reference>